<dbReference type="Proteomes" id="UP000886842">
    <property type="component" value="Unassembled WGS sequence"/>
</dbReference>
<feature type="binding site" evidence="10">
    <location>
        <begin position="4"/>
        <end position="11"/>
    </location>
    <ligand>
        <name>ATP</name>
        <dbReference type="ChEBI" id="CHEBI:30616"/>
    </ligand>
</feature>
<dbReference type="InterPro" id="IPR027417">
    <property type="entry name" value="P-loop_NTPase"/>
</dbReference>
<keyword evidence="5 10" id="KW-0819">tRNA processing</keyword>
<comment type="catalytic activity">
    <reaction evidence="9 10 11">
        <text>adenosine(37) in tRNA + dimethylallyl diphosphate = N(6)-dimethylallyladenosine(37) in tRNA + diphosphate</text>
        <dbReference type="Rhea" id="RHEA:26482"/>
        <dbReference type="Rhea" id="RHEA-COMP:10162"/>
        <dbReference type="Rhea" id="RHEA-COMP:10375"/>
        <dbReference type="ChEBI" id="CHEBI:33019"/>
        <dbReference type="ChEBI" id="CHEBI:57623"/>
        <dbReference type="ChEBI" id="CHEBI:74411"/>
        <dbReference type="ChEBI" id="CHEBI:74415"/>
        <dbReference type="EC" id="2.5.1.75"/>
    </reaction>
</comment>
<dbReference type="GO" id="GO:0005524">
    <property type="term" value="F:ATP binding"/>
    <property type="evidence" value="ECO:0007669"/>
    <property type="project" value="UniProtKB-UniRule"/>
</dbReference>
<evidence type="ECO:0000256" key="2">
    <source>
        <dbReference type="ARBA" id="ARBA00003213"/>
    </source>
</evidence>
<name>A0A9D1GY14_9ACTN</name>
<reference evidence="14" key="1">
    <citation type="submission" date="2020-10" db="EMBL/GenBank/DDBJ databases">
        <authorList>
            <person name="Gilroy R."/>
        </authorList>
    </citation>
    <scope>NUCLEOTIDE SEQUENCE</scope>
    <source>
        <strain evidence="14">ChiGjej1B1-24693</strain>
    </source>
</reference>
<comment type="caution">
    <text evidence="10">Lacks conserved residue(s) required for the propagation of feature annotation.</text>
</comment>
<comment type="caution">
    <text evidence="14">The sequence shown here is derived from an EMBL/GenBank/DDBJ whole genome shotgun (WGS) entry which is preliminary data.</text>
</comment>
<dbReference type="Pfam" id="PF01715">
    <property type="entry name" value="IPPT"/>
    <property type="match status" value="1"/>
</dbReference>
<dbReference type="NCBIfam" id="TIGR00174">
    <property type="entry name" value="miaA"/>
    <property type="match status" value="1"/>
</dbReference>
<evidence type="ECO:0000256" key="8">
    <source>
        <dbReference type="ARBA" id="ARBA00022842"/>
    </source>
</evidence>
<feature type="site" description="Interaction with substrate tRNA" evidence="10">
    <location>
        <position position="121"/>
    </location>
</feature>
<dbReference type="GO" id="GO:0006400">
    <property type="term" value="P:tRNA modification"/>
    <property type="evidence" value="ECO:0007669"/>
    <property type="project" value="TreeGrafter"/>
</dbReference>
<feature type="site" description="Interaction with substrate tRNA" evidence="10">
    <location>
        <position position="100"/>
    </location>
</feature>
<evidence type="ECO:0000256" key="6">
    <source>
        <dbReference type="ARBA" id="ARBA00022741"/>
    </source>
</evidence>
<evidence type="ECO:0000256" key="10">
    <source>
        <dbReference type="HAMAP-Rule" id="MF_00185"/>
    </source>
</evidence>
<comment type="subunit">
    <text evidence="10">Monomer.</text>
</comment>
<dbReference type="PANTHER" id="PTHR11088">
    <property type="entry name" value="TRNA DIMETHYLALLYLTRANSFERASE"/>
    <property type="match status" value="1"/>
</dbReference>
<evidence type="ECO:0000256" key="1">
    <source>
        <dbReference type="ARBA" id="ARBA00001946"/>
    </source>
</evidence>
<keyword evidence="6 10" id="KW-0547">Nucleotide-binding</keyword>
<dbReference type="PANTHER" id="PTHR11088:SF60">
    <property type="entry name" value="TRNA DIMETHYLALLYLTRANSFERASE"/>
    <property type="match status" value="1"/>
</dbReference>
<dbReference type="Gene3D" id="3.40.50.300">
    <property type="entry name" value="P-loop containing nucleotide triphosphate hydrolases"/>
    <property type="match status" value="1"/>
</dbReference>
<proteinExistence type="inferred from homology"/>
<evidence type="ECO:0000256" key="11">
    <source>
        <dbReference type="RuleBase" id="RU003783"/>
    </source>
</evidence>
<protein>
    <recommendedName>
        <fullName evidence="10">tRNA dimethylallyltransferase</fullName>
        <ecNumber evidence="10">2.5.1.75</ecNumber>
    </recommendedName>
    <alternativeName>
        <fullName evidence="10">Dimethylallyl diphosphate:tRNA dimethylallyltransferase</fullName>
        <shortName evidence="10">DMAPP:tRNA dimethylallyltransferase</shortName>
        <shortName evidence="10">DMATase</shortName>
    </alternativeName>
    <alternativeName>
        <fullName evidence="10">Isopentenyl-diphosphate:tRNA isopentenyltransferase</fullName>
        <shortName evidence="10">IPP transferase</shortName>
        <shortName evidence="10">IPPT</shortName>
        <shortName evidence="10">IPTase</shortName>
    </alternativeName>
</protein>
<dbReference type="EC" id="2.5.1.75" evidence="10"/>
<evidence type="ECO:0000256" key="9">
    <source>
        <dbReference type="ARBA" id="ARBA00049563"/>
    </source>
</evidence>
<organism evidence="14 15">
    <name type="scientific">Candidatus Avipropionibacterium avicola</name>
    <dbReference type="NCBI Taxonomy" id="2840701"/>
    <lineage>
        <taxon>Bacteria</taxon>
        <taxon>Bacillati</taxon>
        <taxon>Actinomycetota</taxon>
        <taxon>Actinomycetes</taxon>
        <taxon>Propionibacteriales</taxon>
        <taxon>Propionibacteriaceae</taxon>
        <taxon>Propionibacteriaceae incertae sedis</taxon>
        <taxon>Candidatus Avipropionibacterium</taxon>
    </lineage>
</organism>
<keyword evidence="4 10" id="KW-0808">Transferase</keyword>
<evidence type="ECO:0000256" key="13">
    <source>
        <dbReference type="RuleBase" id="RU003785"/>
    </source>
</evidence>
<feature type="region of interest" description="Interaction with substrate tRNA" evidence="10">
    <location>
        <begin position="34"/>
        <end position="37"/>
    </location>
</feature>
<evidence type="ECO:0000256" key="7">
    <source>
        <dbReference type="ARBA" id="ARBA00022840"/>
    </source>
</evidence>
<evidence type="ECO:0000256" key="12">
    <source>
        <dbReference type="RuleBase" id="RU003784"/>
    </source>
</evidence>
<dbReference type="EMBL" id="DVLP01000147">
    <property type="protein sequence ID" value="HIT74900.1"/>
    <property type="molecule type" value="Genomic_DNA"/>
</dbReference>
<sequence length="307" mass="34304">MLIGPTAVGKSSTAIAVAERLIAEQVDCELVNLDSMLVYRGMDIGTAKPTRAERERVRHHLVDIVDIEWEASVAEFQTWAREAIADCRGRGVVPLLVGGSALYTRAVVDEFSFPGTDPVVREGYERRLVEIGAPALHEELRRRDPEAAEQIIASNGRRIVRALEVITLTGKPYRASLPSNRHALTGVIELGLDADRAWLDDRIAQRVDQMWADGLVDEVRGLAERGLARTRTASRALGYRQVLEHLGGAYDQDEARARTISGTRRFARKQYGWYRRDDRIRWLEARDPDLVATIVAAVRQQLVGMGD</sequence>
<comment type="cofactor">
    <cofactor evidence="1 10">
        <name>Mg(2+)</name>
        <dbReference type="ChEBI" id="CHEBI:18420"/>
    </cofactor>
</comment>
<dbReference type="HAMAP" id="MF_00185">
    <property type="entry name" value="IPP_trans"/>
    <property type="match status" value="1"/>
</dbReference>
<dbReference type="SUPFAM" id="SSF52540">
    <property type="entry name" value="P-loop containing nucleoside triphosphate hydrolases"/>
    <property type="match status" value="1"/>
</dbReference>
<feature type="binding site" evidence="10">
    <location>
        <begin position="6"/>
        <end position="11"/>
    </location>
    <ligand>
        <name>substrate</name>
    </ligand>
</feature>
<evidence type="ECO:0000313" key="15">
    <source>
        <dbReference type="Proteomes" id="UP000886842"/>
    </source>
</evidence>
<gene>
    <name evidence="10 14" type="primary">miaA</name>
    <name evidence="14" type="ORF">IAA98_04885</name>
</gene>
<dbReference type="GO" id="GO:0052381">
    <property type="term" value="F:tRNA dimethylallyltransferase activity"/>
    <property type="evidence" value="ECO:0007669"/>
    <property type="project" value="UniProtKB-UniRule"/>
</dbReference>
<comment type="function">
    <text evidence="2 10 12">Catalyzes the transfer of a dimethylallyl group onto the adenine at position 37 in tRNAs that read codons beginning with uridine, leading to the formation of N6-(dimethylallyl)adenosine (i(6)A).</text>
</comment>
<accession>A0A9D1GY14</accession>
<keyword evidence="8 10" id="KW-0460">Magnesium</keyword>
<dbReference type="Gene3D" id="1.10.20.140">
    <property type="match status" value="1"/>
</dbReference>
<keyword evidence="7 10" id="KW-0067">ATP-binding</keyword>
<dbReference type="InterPro" id="IPR018022">
    <property type="entry name" value="IPT"/>
</dbReference>
<reference evidence="14" key="2">
    <citation type="journal article" date="2021" name="PeerJ">
        <title>Extensive microbial diversity within the chicken gut microbiome revealed by metagenomics and culture.</title>
        <authorList>
            <person name="Gilroy R."/>
            <person name="Ravi A."/>
            <person name="Getino M."/>
            <person name="Pursley I."/>
            <person name="Horton D.L."/>
            <person name="Alikhan N.F."/>
            <person name="Baker D."/>
            <person name="Gharbi K."/>
            <person name="Hall N."/>
            <person name="Watson M."/>
            <person name="Adriaenssens E.M."/>
            <person name="Foster-Nyarko E."/>
            <person name="Jarju S."/>
            <person name="Secka A."/>
            <person name="Antonio M."/>
            <person name="Oren A."/>
            <person name="Chaudhuri R.R."/>
            <person name="La Ragione R."/>
            <person name="Hildebrand F."/>
            <person name="Pallen M.J."/>
        </authorList>
    </citation>
    <scope>NUCLEOTIDE SEQUENCE</scope>
    <source>
        <strain evidence="14">ChiGjej1B1-24693</strain>
    </source>
</reference>
<evidence type="ECO:0000256" key="5">
    <source>
        <dbReference type="ARBA" id="ARBA00022694"/>
    </source>
</evidence>
<evidence type="ECO:0000313" key="14">
    <source>
        <dbReference type="EMBL" id="HIT74900.1"/>
    </source>
</evidence>
<comment type="similarity">
    <text evidence="3 10 13">Belongs to the IPP transferase family.</text>
</comment>
<evidence type="ECO:0000256" key="4">
    <source>
        <dbReference type="ARBA" id="ARBA00022679"/>
    </source>
</evidence>
<evidence type="ECO:0000256" key="3">
    <source>
        <dbReference type="ARBA" id="ARBA00005842"/>
    </source>
</evidence>
<dbReference type="AlphaFoldDB" id="A0A9D1GY14"/>
<dbReference type="InterPro" id="IPR039657">
    <property type="entry name" value="Dimethylallyltransferase"/>
</dbReference>